<dbReference type="GO" id="GO:0003676">
    <property type="term" value="F:nucleic acid binding"/>
    <property type="evidence" value="ECO:0007669"/>
    <property type="project" value="InterPro"/>
</dbReference>
<dbReference type="AlphaFoldDB" id="E2B909"/>
<dbReference type="InterPro" id="IPR036875">
    <property type="entry name" value="Znf_CCHC_sf"/>
</dbReference>
<feature type="non-terminal residue" evidence="3">
    <location>
        <position position="1"/>
    </location>
</feature>
<dbReference type="SUPFAM" id="SSF57756">
    <property type="entry name" value="Retrovirus zinc finger-like domains"/>
    <property type="match status" value="1"/>
</dbReference>
<dbReference type="GO" id="GO:0008270">
    <property type="term" value="F:zinc ion binding"/>
    <property type="evidence" value="ECO:0007669"/>
    <property type="project" value="UniProtKB-KW"/>
</dbReference>
<dbReference type="InterPro" id="IPR001878">
    <property type="entry name" value="Znf_CCHC"/>
</dbReference>
<evidence type="ECO:0000256" key="1">
    <source>
        <dbReference type="PROSITE-ProRule" id="PRU00047"/>
    </source>
</evidence>
<sequence length="154" mass="16994">LVIEIPGEERSKQADILADRLKEVLTDRARISRPQKMGELRLKGLEISTTGSEAAEAVAKAGGCEVGEVKTGSMKIAWNNYRTLWIQCPLAAAKRVAEIGSVRIGWTQTKAELLQARALQCYRCLEKGHVQTNCKSNIDRRANCYRCGEPGHLA</sequence>
<protein>
    <recommendedName>
        <fullName evidence="2">CCHC-type domain-containing protein</fullName>
    </recommendedName>
</protein>
<dbReference type="Proteomes" id="UP000008237">
    <property type="component" value="Unassembled WGS sequence"/>
</dbReference>
<dbReference type="OrthoDB" id="7612452at2759"/>
<evidence type="ECO:0000313" key="3">
    <source>
        <dbReference type="EMBL" id="EFN87821.1"/>
    </source>
</evidence>
<dbReference type="SMART" id="SM00343">
    <property type="entry name" value="ZnF_C2HC"/>
    <property type="match status" value="2"/>
</dbReference>
<dbReference type="PROSITE" id="PS50158">
    <property type="entry name" value="ZF_CCHC"/>
    <property type="match status" value="1"/>
</dbReference>
<evidence type="ECO:0000313" key="4">
    <source>
        <dbReference type="Proteomes" id="UP000008237"/>
    </source>
</evidence>
<dbReference type="InParanoid" id="E2B909"/>
<name>E2B909_HARSA</name>
<keyword evidence="1" id="KW-0863">Zinc-finger</keyword>
<accession>E2B909</accession>
<keyword evidence="1" id="KW-0862">Zinc</keyword>
<feature type="non-terminal residue" evidence="3">
    <location>
        <position position="154"/>
    </location>
</feature>
<evidence type="ECO:0000259" key="2">
    <source>
        <dbReference type="PROSITE" id="PS50158"/>
    </source>
</evidence>
<dbReference type="OMA" id="HCIICKE"/>
<gene>
    <name evidence="3" type="ORF">EAI_08642</name>
</gene>
<dbReference type="Gene3D" id="4.10.60.10">
    <property type="entry name" value="Zinc finger, CCHC-type"/>
    <property type="match status" value="1"/>
</dbReference>
<organism evidence="4">
    <name type="scientific">Harpegnathos saltator</name>
    <name type="common">Jerdon's jumping ant</name>
    <dbReference type="NCBI Taxonomy" id="610380"/>
    <lineage>
        <taxon>Eukaryota</taxon>
        <taxon>Metazoa</taxon>
        <taxon>Ecdysozoa</taxon>
        <taxon>Arthropoda</taxon>
        <taxon>Hexapoda</taxon>
        <taxon>Insecta</taxon>
        <taxon>Pterygota</taxon>
        <taxon>Neoptera</taxon>
        <taxon>Endopterygota</taxon>
        <taxon>Hymenoptera</taxon>
        <taxon>Apocrita</taxon>
        <taxon>Aculeata</taxon>
        <taxon>Formicoidea</taxon>
        <taxon>Formicidae</taxon>
        <taxon>Ponerinae</taxon>
        <taxon>Ponerini</taxon>
        <taxon>Harpegnathos</taxon>
    </lineage>
</organism>
<keyword evidence="4" id="KW-1185">Reference proteome</keyword>
<proteinExistence type="predicted"/>
<feature type="domain" description="CCHC-type" evidence="2">
    <location>
        <begin position="121"/>
        <end position="136"/>
    </location>
</feature>
<reference evidence="3 4" key="1">
    <citation type="journal article" date="2010" name="Science">
        <title>Genomic comparison of the ants Camponotus floridanus and Harpegnathos saltator.</title>
        <authorList>
            <person name="Bonasio R."/>
            <person name="Zhang G."/>
            <person name="Ye C."/>
            <person name="Mutti N.S."/>
            <person name="Fang X."/>
            <person name="Qin N."/>
            <person name="Donahue G."/>
            <person name="Yang P."/>
            <person name="Li Q."/>
            <person name="Li C."/>
            <person name="Zhang P."/>
            <person name="Huang Z."/>
            <person name="Berger S.L."/>
            <person name="Reinberg D."/>
            <person name="Wang J."/>
            <person name="Liebig J."/>
        </authorList>
    </citation>
    <scope>NUCLEOTIDE SEQUENCE [LARGE SCALE GENOMIC DNA]</scope>
    <source>
        <strain evidence="3 4">R22 G/1</strain>
    </source>
</reference>
<keyword evidence="1" id="KW-0479">Metal-binding</keyword>
<dbReference type="Pfam" id="PF00098">
    <property type="entry name" value="zf-CCHC"/>
    <property type="match status" value="1"/>
</dbReference>
<dbReference type="EMBL" id="GL446406">
    <property type="protein sequence ID" value="EFN87821.1"/>
    <property type="molecule type" value="Genomic_DNA"/>
</dbReference>